<dbReference type="PANTHER" id="PTHR43737:SF1">
    <property type="entry name" value="DUF1501 DOMAIN-CONTAINING PROTEIN"/>
    <property type="match status" value="1"/>
</dbReference>
<evidence type="ECO:0000313" key="1">
    <source>
        <dbReference type="EMBL" id="PHQ35894.1"/>
    </source>
</evidence>
<dbReference type="AlphaFoldDB" id="A0A2G1WA33"/>
<comment type="caution">
    <text evidence="1">The sequence shown here is derived from an EMBL/GenBank/DDBJ whole genome shotgun (WGS) entry which is preliminary data.</text>
</comment>
<evidence type="ECO:0000313" key="2">
    <source>
        <dbReference type="Proteomes" id="UP000225740"/>
    </source>
</evidence>
<reference evidence="1 2" key="1">
    <citation type="submission" date="2017-06" db="EMBL/GenBank/DDBJ databases">
        <title>Description of Rhodopirellula bahusiensis sp. nov.</title>
        <authorList>
            <person name="Kizina J."/>
            <person name="Harder J."/>
        </authorList>
    </citation>
    <scope>NUCLEOTIDE SEQUENCE [LARGE SCALE GENOMIC DNA]</scope>
    <source>
        <strain evidence="1 2">SWK21</strain>
    </source>
</reference>
<sequence length="454" mass="48809">MSISFHDRAGLNDAGRPSNAGWQSNLCSAQVHLSRRRLLGAGSALMMSSLARRLTLAAEQQADSGIPPKSVILLWMEGGPSQLETFDPHPGTKFGGDVGDVATTLKNLRIADTMPRLAEQMHLCSLVRSVIGKEGDHERAIYAMKSGYRPDPTLEHPSIGSILCHADDAGADIPRHISILAGRNAATGGYLGPQFDAFKTGDPSEPVPDVRPRVDESRYQRRLDALNNVLEPQFTRGRIRNLQENRTLHLAGTQAARKMMSSDQLSAFDVKEESQAELDAFGDHAFGRSCLAASRLVEVGVRCVEVTLSGWDSHINNHSLQSSAAGTLDDGIAALLKRLEERGLLESTLVVCGGEFGRTPQINPAGGRDHWIHGFSTLLAGGGIRRGHVHGATGSEPNSEKPDAHVVDPVTIPDLHATILSTLGLDPTEELDTPIGRPMKRSEGEVIESVLGLV</sequence>
<proteinExistence type="predicted"/>
<evidence type="ECO:0008006" key="3">
    <source>
        <dbReference type="Google" id="ProtNLM"/>
    </source>
</evidence>
<dbReference type="PANTHER" id="PTHR43737">
    <property type="entry name" value="BLL7424 PROTEIN"/>
    <property type="match status" value="1"/>
</dbReference>
<keyword evidence="2" id="KW-1185">Reference proteome</keyword>
<accession>A0A2G1WA33</accession>
<dbReference type="EMBL" id="NIZW01000004">
    <property type="protein sequence ID" value="PHQ35894.1"/>
    <property type="molecule type" value="Genomic_DNA"/>
</dbReference>
<dbReference type="GeneID" id="90607900"/>
<dbReference type="Pfam" id="PF07394">
    <property type="entry name" value="DUF1501"/>
    <property type="match status" value="1"/>
</dbReference>
<dbReference type="OrthoDB" id="127333at2"/>
<dbReference type="SUPFAM" id="SSF53649">
    <property type="entry name" value="Alkaline phosphatase-like"/>
    <property type="match status" value="1"/>
</dbReference>
<gene>
    <name evidence="1" type="ORF">CEE69_06700</name>
</gene>
<dbReference type="InterPro" id="IPR010869">
    <property type="entry name" value="DUF1501"/>
</dbReference>
<name>A0A2G1WA33_9BACT</name>
<organism evidence="1 2">
    <name type="scientific">Rhodopirellula bahusiensis</name>
    <dbReference type="NCBI Taxonomy" id="2014065"/>
    <lineage>
        <taxon>Bacteria</taxon>
        <taxon>Pseudomonadati</taxon>
        <taxon>Planctomycetota</taxon>
        <taxon>Planctomycetia</taxon>
        <taxon>Pirellulales</taxon>
        <taxon>Pirellulaceae</taxon>
        <taxon>Rhodopirellula</taxon>
    </lineage>
</organism>
<dbReference type="Gene3D" id="3.40.720.10">
    <property type="entry name" value="Alkaline Phosphatase, subunit A"/>
    <property type="match status" value="1"/>
</dbReference>
<dbReference type="RefSeq" id="WP_099259983.1">
    <property type="nucleotide sequence ID" value="NZ_NIZW01000004.1"/>
</dbReference>
<dbReference type="InterPro" id="IPR017850">
    <property type="entry name" value="Alkaline_phosphatase_core_sf"/>
</dbReference>
<protein>
    <recommendedName>
        <fullName evidence="3">DUF1501 domain-containing protein</fullName>
    </recommendedName>
</protein>
<dbReference type="Proteomes" id="UP000225740">
    <property type="component" value="Unassembled WGS sequence"/>
</dbReference>